<evidence type="ECO:0000256" key="4">
    <source>
        <dbReference type="ARBA" id="ARBA00023136"/>
    </source>
</evidence>
<evidence type="ECO:0000313" key="6">
    <source>
        <dbReference type="EMBL" id="GLI43233.1"/>
    </source>
</evidence>
<evidence type="ECO:0000256" key="3">
    <source>
        <dbReference type="ARBA" id="ARBA00022989"/>
    </source>
</evidence>
<organism evidence="6 7">
    <name type="scientific">Glycomyces algeriensis</name>
    <dbReference type="NCBI Taxonomy" id="256037"/>
    <lineage>
        <taxon>Bacteria</taxon>
        <taxon>Bacillati</taxon>
        <taxon>Actinomycetota</taxon>
        <taxon>Actinomycetes</taxon>
        <taxon>Glycomycetales</taxon>
        <taxon>Glycomycetaceae</taxon>
        <taxon>Glycomyces</taxon>
    </lineage>
</organism>
<evidence type="ECO:0008006" key="8">
    <source>
        <dbReference type="Google" id="ProtNLM"/>
    </source>
</evidence>
<protein>
    <recommendedName>
        <fullName evidence="8">Thiosulfate dehydrogenase [quinone] large subunit</fullName>
    </recommendedName>
</protein>
<proteinExistence type="predicted"/>
<keyword evidence="7" id="KW-1185">Reference proteome</keyword>
<dbReference type="InterPro" id="IPR032808">
    <property type="entry name" value="DoxX"/>
</dbReference>
<comment type="caution">
    <text evidence="6">The sequence shown here is derived from an EMBL/GenBank/DDBJ whole genome shotgun (WGS) entry which is preliminary data.</text>
</comment>
<sequence length="174" mass="18474">MTAQLSTHQSAETSAAADVRPPRSLAVVRIVLGWIFLWAFLDKTFGFGFSTPANEGWIDGGSPTAEFFSGGAGGMYNGASGMVWADWLFMAAQAGLGIALILGVCLRPAAIGGAVLMLALWASMLPLESNPVVDPHFVYATVMIALIFTSAGDRWGLGLAWGRLGLVRRFPILR</sequence>
<feature type="transmembrane region" description="Helical" evidence="5">
    <location>
        <begin position="84"/>
        <end position="102"/>
    </location>
</feature>
<gene>
    <name evidence="6" type="ORF">GALLR39Z86_30830</name>
</gene>
<accession>A0A9W6GAH9</accession>
<dbReference type="AlphaFoldDB" id="A0A9W6GAH9"/>
<name>A0A9W6GAH9_9ACTN</name>
<keyword evidence="2 5" id="KW-0812">Transmembrane</keyword>
<keyword evidence="3 5" id="KW-1133">Transmembrane helix</keyword>
<reference evidence="6" key="1">
    <citation type="submission" date="2022-12" db="EMBL/GenBank/DDBJ databases">
        <title>Reference genome sequencing for broad-spectrum identification of bacterial and archaeal isolates by mass spectrometry.</title>
        <authorList>
            <person name="Sekiguchi Y."/>
            <person name="Tourlousse D.M."/>
        </authorList>
    </citation>
    <scope>NUCLEOTIDE SEQUENCE</scope>
    <source>
        <strain evidence="6">LLR39Z86</strain>
    </source>
</reference>
<comment type="subcellular location">
    <subcellularLocation>
        <location evidence="1">Membrane</location>
        <topology evidence="1">Multi-pass membrane protein</topology>
    </subcellularLocation>
</comment>
<evidence type="ECO:0000256" key="1">
    <source>
        <dbReference type="ARBA" id="ARBA00004141"/>
    </source>
</evidence>
<dbReference type="GO" id="GO:0016020">
    <property type="term" value="C:membrane"/>
    <property type="evidence" value="ECO:0007669"/>
    <property type="project" value="UniProtKB-SubCell"/>
</dbReference>
<evidence type="ECO:0000256" key="5">
    <source>
        <dbReference type="SAM" id="Phobius"/>
    </source>
</evidence>
<dbReference type="EMBL" id="BSDT01000001">
    <property type="protein sequence ID" value="GLI43233.1"/>
    <property type="molecule type" value="Genomic_DNA"/>
</dbReference>
<dbReference type="Pfam" id="PF07681">
    <property type="entry name" value="DoxX"/>
    <property type="match status" value="1"/>
</dbReference>
<feature type="transmembrane region" description="Helical" evidence="5">
    <location>
        <begin position="137"/>
        <end position="161"/>
    </location>
</feature>
<feature type="transmembrane region" description="Helical" evidence="5">
    <location>
        <begin position="109"/>
        <end position="125"/>
    </location>
</feature>
<keyword evidence="4 5" id="KW-0472">Membrane</keyword>
<evidence type="ECO:0000256" key="2">
    <source>
        <dbReference type="ARBA" id="ARBA00022692"/>
    </source>
</evidence>
<feature type="transmembrane region" description="Helical" evidence="5">
    <location>
        <begin position="24"/>
        <end position="41"/>
    </location>
</feature>
<dbReference type="Proteomes" id="UP001144313">
    <property type="component" value="Unassembled WGS sequence"/>
</dbReference>
<evidence type="ECO:0000313" key="7">
    <source>
        <dbReference type="Proteomes" id="UP001144313"/>
    </source>
</evidence>
<dbReference type="RefSeq" id="WP_270113564.1">
    <property type="nucleotide sequence ID" value="NZ_BAAAOL010000017.1"/>
</dbReference>